<dbReference type="InterPro" id="IPR029063">
    <property type="entry name" value="SAM-dependent_MTases_sf"/>
</dbReference>
<dbReference type="GO" id="GO:0004766">
    <property type="term" value="F:spermidine synthase activity"/>
    <property type="evidence" value="ECO:0007669"/>
    <property type="project" value="UniProtKB-EC"/>
</dbReference>
<dbReference type="AlphaFoldDB" id="A0AA35UMP9"/>
<reference evidence="6" key="1">
    <citation type="submission" date="2023-03" db="EMBL/GenBank/DDBJ databases">
        <authorList>
            <person name="Pearce D."/>
        </authorList>
    </citation>
    <scope>NUCLEOTIDE SEQUENCE</scope>
    <source>
        <strain evidence="6">Mc</strain>
    </source>
</reference>
<organism evidence="6 7">
    <name type="scientific">Methylococcus capsulatus</name>
    <dbReference type="NCBI Taxonomy" id="414"/>
    <lineage>
        <taxon>Bacteria</taxon>
        <taxon>Pseudomonadati</taxon>
        <taxon>Pseudomonadota</taxon>
        <taxon>Gammaproteobacteria</taxon>
        <taxon>Methylococcales</taxon>
        <taxon>Methylococcaceae</taxon>
        <taxon>Methylococcus</taxon>
    </lineage>
</organism>
<protein>
    <submittedName>
        <fullName evidence="6">Spermidine synthase</fullName>
        <ecNumber evidence="6">2.5.1.16</ecNumber>
    </submittedName>
</protein>
<dbReference type="EMBL" id="OX458332">
    <property type="protein sequence ID" value="CAI8730111.1"/>
    <property type="molecule type" value="Genomic_DNA"/>
</dbReference>
<dbReference type="Proteomes" id="UP001158598">
    <property type="component" value="Chromosome"/>
</dbReference>
<name>A0AA35UMP9_METCP</name>
<evidence type="ECO:0000313" key="6">
    <source>
        <dbReference type="EMBL" id="CAI8730111.1"/>
    </source>
</evidence>
<dbReference type="EC" id="2.5.1.16" evidence="6"/>
<evidence type="ECO:0000313" key="7">
    <source>
        <dbReference type="Proteomes" id="UP001158598"/>
    </source>
</evidence>
<evidence type="ECO:0000256" key="3">
    <source>
        <dbReference type="ARBA" id="ARBA00023115"/>
    </source>
</evidence>
<keyword evidence="2 4" id="KW-0808">Transferase</keyword>
<dbReference type="Pfam" id="PF01564">
    <property type="entry name" value="Spermine_synth"/>
    <property type="match status" value="1"/>
</dbReference>
<feature type="active site" description="Proton acceptor" evidence="4">
    <location>
        <position position="160"/>
    </location>
</feature>
<comment type="similarity">
    <text evidence="1">Belongs to the spermidine/spermine synthase family.</text>
</comment>
<dbReference type="PANTHER" id="PTHR43317">
    <property type="entry name" value="THERMOSPERMINE SYNTHASE ACAULIS5"/>
    <property type="match status" value="1"/>
</dbReference>
<dbReference type="PROSITE" id="PS51006">
    <property type="entry name" value="PABS_2"/>
    <property type="match status" value="1"/>
</dbReference>
<accession>A0AA35UMP9</accession>
<feature type="domain" description="PABS" evidence="5">
    <location>
        <begin position="7"/>
        <end position="236"/>
    </location>
</feature>
<evidence type="ECO:0000256" key="2">
    <source>
        <dbReference type="ARBA" id="ARBA00022679"/>
    </source>
</evidence>
<keyword evidence="3 4" id="KW-0620">Polyamine biosynthesis</keyword>
<dbReference type="SUPFAM" id="SSF53335">
    <property type="entry name" value="S-adenosyl-L-methionine-dependent methyltransferases"/>
    <property type="match status" value="1"/>
</dbReference>
<dbReference type="GO" id="GO:0006596">
    <property type="term" value="P:polyamine biosynthetic process"/>
    <property type="evidence" value="ECO:0007669"/>
    <property type="project" value="UniProtKB-UniRule"/>
</dbReference>
<dbReference type="InterPro" id="IPR030374">
    <property type="entry name" value="PABS"/>
</dbReference>
<proteinExistence type="inferred from homology"/>
<evidence type="ECO:0000259" key="5">
    <source>
        <dbReference type="PROSITE" id="PS51006"/>
    </source>
</evidence>
<dbReference type="Gene3D" id="3.40.50.150">
    <property type="entry name" value="Vaccinia Virus protein VP39"/>
    <property type="match status" value="1"/>
</dbReference>
<dbReference type="PANTHER" id="PTHR43317:SF1">
    <property type="entry name" value="THERMOSPERMINE SYNTHASE ACAULIS5"/>
    <property type="match status" value="1"/>
</dbReference>
<gene>
    <name evidence="6" type="ORF">MCNOR_0263</name>
</gene>
<sequence>MSLLKDAMAASTTPAPVRKFGGTLVHFVRDAYGSIEVVDAFGVRTLHFGTPARQSAMCLQEPDRVELPYVRAMLSALLFQPEPSGVLLLGLGGGSLAKALFQHVPACRIDVVERRGEVVEVAHRFFGLPVHPRLSITVGDAGTFVKEAGRLAAYDLILADLFDGEGMASPVAEESFYFGCASALRPAGVFGINLWGSQTAPSNRALEMMRRAFGGPTFRLAVPARGNLIGFSLASEPKRAVLEAMEGRARRLEARLGIEFGRFLRVLKASGRAFP</sequence>
<evidence type="ECO:0000256" key="1">
    <source>
        <dbReference type="ARBA" id="ARBA00007867"/>
    </source>
</evidence>
<evidence type="ECO:0000256" key="4">
    <source>
        <dbReference type="PROSITE-ProRule" id="PRU00354"/>
    </source>
</evidence>